<evidence type="ECO:0000256" key="2">
    <source>
        <dbReference type="ARBA" id="ARBA00022823"/>
    </source>
</evidence>
<dbReference type="SUPFAM" id="SSF51230">
    <property type="entry name" value="Single hybrid motif"/>
    <property type="match status" value="1"/>
</dbReference>
<dbReference type="EMBL" id="JACIEQ010000001">
    <property type="protein sequence ID" value="MBB4021841.1"/>
    <property type="molecule type" value="Genomic_DNA"/>
</dbReference>
<reference evidence="4" key="1">
    <citation type="submission" date="2020-08" db="EMBL/GenBank/DDBJ databases">
        <title>Genomic Encyclopedia of Type Strains, Phase IV (KMG-IV): sequencing the most valuable type-strain genomes for metagenomic binning, comparative biology and taxonomic classification.</title>
        <authorList>
            <person name="Goeker M."/>
        </authorList>
    </citation>
    <scope>NUCLEOTIDE SEQUENCE [LARGE SCALE GENOMIC DNA]</scope>
    <source>
        <strain evidence="4">DSM 105040</strain>
    </source>
</reference>
<proteinExistence type="predicted"/>
<evidence type="ECO:0000313" key="4">
    <source>
        <dbReference type="EMBL" id="MBB4021841.1"/>
    </source>
</evidence>
<dbReference type="InterPro" id="IPR000089">
    <property type="entry name" value="Biotin_lipoyl"/>
</dbReference>
<sequence>MADILIPAGLWDTDLNPEGIVANWFFGEGAAVAKGDVVAEIMVEKSTFDIEAPEAGVLHRVIPKDGVVRPGVAIGTVDAA</sequence>
<evidence type="ECO:0000256" key="1">
    <source>
        <dbReference type="ARBA" id="ARBA00001938"/>
    </source>
</evidence>
<name>A0A840C7B6_9RHOB</name>
<accession>A0A840C7B6</accession>
<evidence type="ECO:0000259" key="3">
    <source>
        <dbReference type="Pfam" id="PF00364"/>
    </source>
</evidence>
<protein>
    <submittedName>
        <fullName evidence="4">Pyruvate/2-oxoglutarate dehydrogenase complex dihydrolipoamide acyltransferase (E2) component</fullName>
    </submittedName>
</protein>
<keyword evidence="5" id="KW-1185">Reference proteome</keyword>
<dbReference type="CDD" id="cd06849">
    <property type="entry name" value="lipoyl_domain"/>
    <property type="match status" value="1"/>
</dbReference>
<comment type="caution">
    <text evidence="4">The sequence shown here is derived from an EMBL/GenBank/DDBJ whole genome shotgun (WGS) entry which is preliminary data.</text>
</comment>
<feature type="domain" description="Lipoyl-binding" evidence="3">
    <location>
        <begin position="18"/>
        <end position="66"/>
    </location>
</feature>
<keyword evidence="2" id="KW-0450">Lipoyl</keyword>
<comment type="cofactor">
    <cofactor evidence="1">
        <name>(R)-lipoate</name>
        <dbReference type="ChEBI" id="CHEBI:83088"/>
    </cofactor>
</comment>
<dbReference type="InterPro" id="IPR003016">
    <property type="entry name" value="2-oxoA_DH_lipoyl-BS"/>
</dbReference>
<dbReference type="Proteomes" id="UP000585681">
    <property type="component" value="Unassembled WGS sequence"/>
</dbReference>
<dbReference type="AlphaFoldDB" id="A0A840C7B6"/>
<dbReference type="InterPro" id="IPR011053">
    <property type="entry name" value="Single_hybrid_motif"/>
</dbReference>
<gene>
    <name evidence="4" type="ORF">GGR17_001632</name>
</gene>
<dbReference type="Gene3D" id="2.40.50.100">
    <property type="match status" value="1"/>
</dbReference>
<keyword evidence="4" id="KW-0670">Pyruvate</keyword>
<evidence type="ECO:0000313" key="5">
    <source>
        <dbReference type="Proteomes" id="UP000585681"/>
    </source>
</evidence>
<dbReference type="RefSeq" id="WP_054540108.1">
    <property type="nucleotide sequence ID" value="NZ_JACIEQ010000001.1"/>
</dbReference>
<dbReference type="Pfam" id="PF00364">
    <property type="entry name" value="Biotin_lipoyl"/>
    <property type="match status" value="1"/>
</dbReference>
<organism evidence="4 5">
    <name type="scientific">Actibacterium naphthalenivorans</name>
    <dbReference type="NCBI Taxonomy" id="1614693"/>
    <lineage>
        <taxon>Bacteria</taxon>
        <taxon>Pseudomonadati</taxon>
        <taxon>Pseudomonadota</taxon>
        <taxon>Alphaproteobacteria</taxon>
        <taxon>Rhodobacterales</taxon>
        <taxon>Roseobacteraceae</taxon>
        <taxon>Actibacterium</taxon>
    </lineage>
</organism>
<keyword evidence="4" id="KW-0012">Acyltransferase</keyword>
<dbReference type="PROSITE" id="PS00189">
    <property type="entry name" value="LIPOYL"/>
    <property type="match status" value="1"/>
</dbReference>
<keyword evidence="4" id="KW-0808">Transferase</keyword>
<dbReference type="GO" id="GO:0016746">
    <property type="term" value="F:acyltransferase activity"/>
    <property type="evidence" value="ECO:0007669"/>
    <property type="project" value="UniProtKB-KW"/>
</dbReference>